<dbReference type="EMBL" id="BPFZ01000001">
    <property type="protein sequence ID" value="GIU66063.1"/>
    <property type="molecule type" value="Genomic_DNA"/>
</dbReference>
<comment type="caution">
    <text evidence="1">The sequence shown here is derived from an EMBL/GenBank/DDBJ whole genome shotgun (WGS) entry which is preliminary data.</text>
</comment>
<evidence type="ECO:0000313" key="1">
    <source>
        <dbReference type="EMBL" id="GIU66063.1"/>
    </source>
</evidence>
<proteinExistence type="predicted"/>
<name>A0ABQ4PTK9_9PROT</name>
<gene>
    <name evidence="1" type="ORF">PsB1_0217</name>
</gene>
<sequence length="132" mass="15093">MLALLFHFAPVLKPSKPAIELCEDGFRLDGLGLIPWQAIGQITYLERPQARLMSLPKIAVLEIDLVARFSLVIVRPDHGPFWRRWQARHWRKLGDKHLTVLLSGLADPPREIRHAFEIFMDEAISGPRGLII</sequence>
<accession>A0ABQ4PTK9</accession>
<keyword evidence="2" id="KW-1185">Reference proteome</keyword>
<reference evidence="1" key="1">
    <citation type="submission" date="2021-05" db="EMBL/GenBank/DDBJ databases">
        <authorList>
            <person name="Tanabe Y."/>
        </authorList>
    </citation>
    <scope>NUCLEOTIDE SEQUENCE</scope>
    <source>
        <strain evidence="1">BOTRYCO-1</strain>
    </source>
</reference>
<evidence type="ECO:0000313" key="2">
    <source>
        <dbReference type="Proteomes" id="UP001161064"/>
    </source>
</evidence>
<protein>
    <submittedName>
        <fullName evidence="1">Uncharacterized protein</fullName>
    </submittedName>
</protein>
<reference evidence="1" key="2">
    <citation type="journal article" date="2023" name="ISME Commun">
        <title>Characterization of a bloom-associated alphaproteobacterial lineage, 'Candidatus Phycosocius': insights into freshwater algal-bacterial interactions.</title>
        <authorList>
            <person name="Tanabe Y."/>
            <person name="Yamaguchi H."/>
            <person name="Yoshida M."/>
            <person name="Kai A."/>
            <person name="Okazaki Y."/>
        </authorList>
    </citation>
    <scope>NUCLEOTIDE SEQUENCE</scope>
    <source>
        <strain evidence="1">BOTRYCO-1</strain>
    </source>
</reference>
<dbReference type="Proteomes" id="UP001161064">
    <property type="component" value="Unassembled WGS sequence"/>
</dbReference>
<organism evidence="1 2">
    <name type="scientific">Candidatus Phycosocius spiralis</name>
    <dbReference type="NCBI Taxonomy" id="2815099"/>
    <lineage>
        <taxon>Bacteria</taxon>
        <taxon>Pseudomonadati</taxon>
        <taxon>Pseudomonadota</taxon>
        <taxon>Alphaproteobacteria</taxon>
        <taxon>Caulobacterales</taxon>
        <taxon>Caulobacterales incertae sedis</taxon>
        <taxon>Candidatus Phycosocius</taxon>
    </lineage>
</organism>